<comment type="caution">
    <text evidence="1">The sequence shown here is derived from an EMBL/GenBank/DDBJ whole genome shotgun (WGS) entry which is preliminary data.</text>
</comment>
<evidence type="ECO:0000313" key="2">
    <source>
        <dbReference type="Proteomes" id="UP000308037"/>
    </source>
</evidence>
<name>A0A4U5JAQ4_9EURY</name>
<protein>
    <submittedName>
        <fullName evidence="1">Uncharacterized protein</fullName>
    </submittedName>
</protein>
<dbReference type="OrthoDB" id="198543at2157"/>
<gene>
    <name evidence="1" type="ORF">DM868_09540</name>
</gene>
<dbReference type="EMBL" id="QKNX01000003">
    <property type="protein sequence ID" value="TKR25645.1"/>
    <property type="molecule type" value="Genomic_DNA"/>
</dbReference>
<dbReference type="Proteomes" id="UP000308037">
    <property type="component" value="Unassembled WGS sequence"/>
</dbReference>
<organism evidence="1 2">
    <name type="scientific">Natronomonas salsuginis</name>
    <dbReference type="NCBI Taxonomy" id="2217661"/>
    <lineage>
        <taxon>Archaea</taxon>
        <taxon>Methanobacteriati</taxon>
        <taxon>Methanobacteriota</taxon>
        <taxon>Stenosarchaea group</taxon>
        <taxon>Halobacteria</taxon>
        <taxon>Halobacteriales</taxon>
        <taxon>Natronomonadaceae</taxon>
        <taxon>Natronomonas</taxon>
    </lineage>
</organism>
<evidence type="ECO:0000313" key="1">
    <source>
        <dbReference type="EMBL" id="TKR25645.1"/>
    </source>
</evidence>
<dbReference type="RefSeq" id="WP_137276652.1">
    <property type="nucleotide sequence ID" value="NZ_QKNX01000003.1"/>
</dbReference>
<keyword evidence="2" id="KW-1185">Reference proteome</keyword>
<dbReference type="Pfam" id="PF23363">
    <property type="entry name" value="DUF7089"/>
    <property type="match status" value="1"/>
</dbReference>
<proteinExistence type="predicted"/>
<dbReference type="AlphaFoldDB" id="A0A4U5JAQ4"/>
<dbReference type="InterPro" id="IPR055515">
    <property type="entry name" value="DUF7089"/>
</dbReference>
<sequence>MFDERTLSGELDELRRSHAPSALVFDARGDFETLPPSVVENLLAVTDGVEPLSYDESWLPEDAPETLYRIAGNEFTIGAPGDGGVVWTRQTTPPVVLVKPRLEGSPEGFIDFLIAEALVEIGLGGPEHFLGFFEDDYRELAEAVPLSPADTYQLAAALFTASVGRSTRPIFAGWADELPALHAEWVDAGERLEPGLSGLSGDVALGRTSFSDAAELACSAVKHDIEIPTPFVALDSPAYDRHGAAFAVRWAEKTFEALETE</sequence>
<accession>A0A4U5JAQ4</accession>
<reference evidence="1 2" key="1">
    <citation type="submission" date="2019-04" db="EMBL/GenBank/DDBJ databases">
        <title>Natronomonas sp. F20-122 a newhaloarchaeon isolated from a saline saltern of Isla Bacuta, Huelva, Spain.</title>
        <authorList>
            <person name="Duran-Viseras A."/>
            <person name="Sanchez-Porro C."/>
            <person name="Ventosa A."/>
        </authorList>
    </citation>
    <scope>NUCLEOTIDE SEQUENCE [LARGE SCALE GENOMIC DNA]</scope>
    <source>
        <strain evidence="1 2">F20-122</strain>
    </source>
</reference>